<gene>
    <name evidence="3" type="ORF">GH723_07810</name>
</gene>
<dbReference type="RefSeq" id="WP_153759126.1">
    <property type="nucleotide sequence ID" value="NZ_CP045851.1"/>
</dbReference>
<protein>
    <recommendedName>
        <fullName evidence="2">alpha-amylase</fullName>
        <ecNumber evidence="2">3.2.1.1</ecNumber>
    </recommendedName>
</protein>
<dbReference type="KEGG" id="atq:GH723_07810"/>
<dbReference type="EC" id="3.2.1.1" evidence="2"/>
<dbReference type="InterPro" id="IPR013783">
    <property type="entry name" value="Ig-like_fold"/>
</dbReference>
<dbReference type="GO" id="GO:0005975">
    <property type="term" value="P:carbohydrate metabolic process"/>
    <property type="evidence" value="ECO:0007669"/>
    <property type="project" value="UniProtKB-ARBA"/>
</dbReference>
<dbReference type="SUPFAM" id="SSF49452">
    <property type="entry name" value="Starch-binding domain-like"/>
    <property type="match status" value="1"/>
</dbReference>
<reference evidence="3 4" key="1">
    <citation type="submission" date="2019-11" db="EMBL/GenBank/DDBJ databases">
        <authorList>
            <person name="He Y."/>
        </authorList>
    </citation>
    <scope>NUCLEOTIDE SEQUENCE [LARGE SCALE GENOMIC DNA]</scope>
    <source>
        <strain evidence="3 4">SCSIO 58843</strain>
    </source>
</reference>
<dbReference type="InterPro" id="IPR013784">
    <property type="entry name" value="Carb-bd-like_fold"/>
</dbReference>
<organism evidence="3 4">
    <name type="scientific">Actinomarinicola tropica</name>
    <dbReference type="NCBI Taxonomy" id="2789776"/>
    <lineage>
        <taxon>Bacteria</taxon>
        <taxon>Bacillati</taxon>
        <taxon>Actinomycetota</taxon>
        <taxon>Acidimicrobiia</taxon>
        <taxon>Acidimicrobiales</taxon>
        <taxon>Iamiaceae</taxon>
        <taxon>Actinomarinicola</taxon>
    </lineage>
</organism>
<proteinExistence type="predicted"/>
<evidence type="ECO:0000313" key="3">
    <source>
        <dbReference type="EMBL" id="QGG95018.1"/>
    </source>
</evidence>
<sequence>MTDRPDVPVDPADPDAELLAELGRTLDAHDPPSASAIAAARAAWTWRTIDAELAELRVDSALEPLGVRGMAWPRQLSFESRELTIEVEVEGDQLVGQLVPTRPLEVTLVRPDGTERTTRADPIGHFTFPDVPPGTLRLQVTAPDGAVTTQWFSV</sequence>
<dbReference type="AlphaFoldDB" id="A0A5Q2RDQ7"/>
<dbReference type="Gene3D" id="2.60.40.10">
    <property type="entry name" value="Immunoglobulins"/>
    <property type="match status" value="1"/>
</dbReference>
<dbReference type="GO" id="GO:0004556">
    <property type="term" value="F:alpha-amylase activity"/>
    <property type="evidence" value="ECO:0007669"/>
    <property type="project" value="UniProtKB-EC"/>
</dbReference>
<evidence type="ECO:0000256" key="2">
    <source>
        <dbReference type="ARBA" id="ARBA00012595"/>
    </source>
</evidence>
<evidence type="ECO:0000256" key="1">
    <source>
        <dbReference type="ARBA" id="ARBA00000548"/>
    </source>
</evidence>
<dbReference type="Proteomes" id="UP000334019">
    <property type="component" value="Chromosome"/>
</dbReference>
<dbReference type="GO" id="GO:0030246">
    <property type="term" value="F:carbohydrate binding"/>
    <property type="evidence" value="ECO:0007669"/>
    <property type="project" value="InterPro"/>
</dbReference>
<name>A0A5Q2RDQ7_9ACTN</name>
<keyword evidence="4" id="KW-1185">Reference proteome</keyword>
<evidence type="ECO:0000313" key="4">
    <source>
        <dbReference type="Proteomes" id="UP000334019"/>
    </source>
</evidence>
<accession>A0A5Q2RDQ7</accession>
<comment type="catalytic activity">
    <reaction evidence="1">
        <text>Endohydrolysis of (1-&gt;4)-alpha-D-glucosidic linkages in polysaccharides containing three or more (1-&gt;4)-alpha-linked D-glucose units.</text>
        <dbReference type="EC" id="3.2.1.1"/>
    </reaction>
</comment>
<dbReference type="EMBL" id="CP045851">
    <property type="protein sequence ID" value="QGG95018.1"/>
    <property type="molecule type" value="Genomic_DNA"/>
</dbReference>